<reference evidence="1 2" key="1">
    <citation type="submission" date="2019-02" db="EMBL/GenBank/DDBJ databases">
        <title>Closed genome of Sporomusa termitida DSM 4440.</title>
        <authorList>
            <person name="Poehlein A."/>
            <person name="Daniel R."/>
        </authorList>
    </citation>
    <scope>NUCLEOTIDE SEQUENCE [LARGE SCALE GENOMIC DNA]</scope>
    <source>
        <strain evidence="1 2">DSM 4440</strain>
    </source>
</reference>
<dbReference type="OrthoDB" id="1675670at2"/>
<dbReference type="Proteomes" id="UP000320776">
    <property type="component" value="Chromosome"/>
</dbReference>
<sequence length="338" mass="37282">MPTANKLPLTSAEISNLWNMYMSDTLVVCVKKYLLAKAEDQQIRTILQQALTVSEKRSRDIAAIFSSSNVAIPVGFSDKDVNIEAPRLYSDTFALYHALSRAKYALQMSALFLFLADRPDVRNLFQEAIAACAKLLEDAKQVALTKGILIRSPIVSIPQTPNFVEKPSYIGHIIGGQRPLHVVSLMHIFLSIQENLLGKALISGFSQVARDTELRKFFLRGVEIGAKQIKGLSSFLSDEDVPIPSSPDSMLTSSTIPPFSDKLMMNHIILLNQFNLADIGVAVGQSTRTDIAADYMRMAAEIIQYGEDGINIAIKNGWMEAPPQVVSHRELAMSGKSR</sequence>
<gene>
    <name evidence="1" type="ORF">SPTER_12500</name>
</gene>
<dbReference type="KEGG" id="sted:SPTER_12500"/>
<dbReference type="Gene3D" id="1.20.1260.10">
    <property type="match status" value="2"/>
</dbReference>
<dbReference type="AlphaFoldDB" id="A0A517DRN2"/>
<dbReference type="RefSeq" id="WP_144349526.1">
    <property type="nucleotide sequence ID" value="NZ_CP036259.1"/>
</dbReference>
<evidence type="ECO:0000313" key="1">
    <source>
        <dbReference type="EMBL" id="QDR79946.1"/>
    </source>
</evidence>
<proteinExistence type="predicted"/>
<dbReference type="InterPro" id="IPR021617">
    <property type="entry name" value="DUF3231"/>
</dbReference>
<accession>A0A517DRN2</accession>
<protein>
    <recommendedName>
        <fullName evidence="3">DUF3231 family protein</fullName>
    </recommendedName>
</protein>
<dbReference type="Pfam" id="PF11553">
    <property type="entry name" value="DUF3231"/>
    <property type="match status" value="2"/>
</dbReference>
<dbReference type="InterPro" id="IPR012347">
    <property type="entry name" value="Ferritin-like"/>
</dbReference>
<dbReference type="EMBL" id="CP036259">
    <property type="protein sequence ID" value="QDR79946.1"/>
    <property type="molecule type" value="Genomic_DNA"/>
</dbReference>
<name>A0A517DRN2_9FIRM</name>
<keyword evidence="2" id="KW-1185">Reference proteome</keyword>
<evidence type="ECO:0000313" key="2">
    <source>
        <dbReference type="Proteomes" id="UP000320776"/>
    </source>
</evidence>
<organism evidence="1 2">
    <name type="scientific">Sporomusa termitida</name>
    <dbReference type="NCBI Taxonomy" id="2377"/>
    <lineage>
        <taxon>Bacteria</taxon>
        <taxon>Bacillati</taxon>
        <taxon>Bacillota</taxon>
        <taxon>Negativicutes</taxon>
        <taxon>Selenomonadales</taxon>
        <taxon>Sporomusaceae</taxon>
        <taxon>Sporomusa</taxon>
    </lineage>
</organism>
<evidence type="ECO:0008006" key="3">
    <source>
        <dbReference type="Google" id="ProtNLM"/>
    </source>
</evidence>